<feature type="compositionally biased region" description="Low complexity" evidence="2">
    <location>
        <begin position="1128"/>
        <end position="1141"/>
    </location>
</feature>
<feature type="domain" description="RRP12 N-terminal HEAT" evidence="4">
    <location>
        <begin position="23"/>
        <end position="307"/>
    </location>
</feature>
<protein>
    <submittedName>
        <fullName evidence="5">Uncharacterized protein</fullName>
    </submittedName>
</protein>
<dbReference type="SUPFAM" id="SSF48371">
    <property type="entry name" value="ARM repeat"/>
    <property type="match status" value="1"/>
</dbReference>
<feature type="compositionally biased region" description="Polar residues" evidence="2">
    <location>
        <begin position="1058"/>
        <end position="1067"/>
    </location>
</feature>
<name>A0A2I0IFT1_PUNGR</name>
<comment type="caution">
    <text evidence="5">The sequence shown here is derived from an EMBL/GenBank/DDBJ whole genome shotgun (WGS) entry which is preliminary data.</text>
</comment>
<dbReference type="Pfam" id="PF25772">
    <property type="entry name" value="HEAT_RRP12_N"/>
    <property type="match status" value="1"/>
</dbReference>
<dbReference type="PANTHER" id="PTHR48412:SF1">
    <property type="entry name" value="ARM REPEAT SUPERFAMILY PROTEIN"/>
    <property type="match status" value="1"/>
</dbReference>
<proteinExistence type="inferred from homology"/>
<evidence type="ECO:0000259" key="3">
    <source>
        <dbReference type="Pfam" id="PF08161"/>
    </source>
</evidence>
<evidence type="ECO:0000313" key="5">
    <source>
        <dbReference type="EMBL" id="PKI42849.1"/>
    </source>
</evidence>
<keyword evidence="6" id="KW-1185">Reference proteome</keyword>
<evidence type="ECO:0000256" key="1">
    <source>
        <dbReference type="ARBA" id="ARBA00007690"/>
    </source>
</evidence>
<comment type="similarity">
    <text evidence="1">Belongs to the RRP12 family.</text>
</comment>
<dbReference type="InterPro" id="IPR011989">
    <property type="entry name" value="ARM-like"/>
</dbReference>
<evidence type="ECO:0000313" key="6">
    <source>
        <dbReference type="Proteomes" id="UP000233551"/>
    </source>
</evidence>
<dbReference type="Gene3D" id="1.25.10.10">
    <property type="entry name" value="Leucine-rich Repeat Variant"/>
    <property type="match status" value="1"/>
</dbReference>
<gene>
    <name evidence="5" type="ORF">CRG98_036647</name>
</gene>
<dbReference type="InterPro" id="IPR016024">
    <property type="entry name" value="ARM-type_fold"/>
</dbReference>
<dbReference type="STRING" id="22663.A0A2I0IFT1"/>
<feature type="domain" description="RRP12 HEAT" evidence="3">
    <location>
        <begin position="375"/>
        <end position="679"/>
    </location>
</feature>
<sequence>MQPPRKRARQDGQDAEMPPELEDRPEELFKDGSDICQQLMDRYAKSSAPQHRHLIATAAATRAILSAESLPFTPSSYFAAAMANLENASSSTKALSSTETAALMSFLVIVIAAVPPRGIVTPRAREAVEVLVRLVGKQDGEETLGVSTVRSAVKCLGILLGFCDVEDWNSVNLGFETLLKFSVDKRPKVRRCAQECLENSFKLLRSPAAVKKASKLVISSFKNYIPLADTLSSTPVADEPKDESPSKSEHVEVLHMLNVVRFTLPSLSAEARLKIFLEVHKFMSSQFSILTRHILKIIEAFLEIPKAGDALQESEDIIVSLCSYVSSNGNPVDTVISAANLLKAAMDKLQIEGSELRMKNLPTVCRSLAGLLTSESDTASQASHIFKELITHHIDEKTLPNDSQLSEGEDESTWSSEARAGKAMCAALDNVLETCKGIPNEHILAIISALFLKLGGCSYTCMKSILFKLADLMIHGSGDASGTDLLRRCIGSAVIAIGPEKMLTLFPISLHDKDFSYTNFWLVPILKDHVIGSSLNYYMEHIVPLAKSFQQASRKVGKSELGKDLKNRAHDLWKLLTAFCRHPADTYKQFPRLAELLAALLRKYAFIRESVALALKVLVNENRSILGSKKGLEQSTFSDEFMVEFQNLQPHSTKTATKNMKALSSSSIELLQILSDLFINSFPGKRSLLKDAIGCLACIVDSSVTKEIFTSSLKKFDFLTSGGELQRLTDSDALPDDEQGVMIPSEKYRKRFVIMELASCFVEGANQELIESIFDFVKQTFQETNDLGHGEAYHALRKILEEHEWFRSSHYGELLDVLLCLKTPTDATILNGRFACFHILMVHTLEVRLVFYGKVMLMNLEEENSKAFLILNEIILTLKDAKEEARKEAYDILLVISSSLRNRSSVISDSLYHKLISMIMGYLSGSSPHITSGAVSALSVMLYKDTDMCLSVPDLVPSILSLLQSKAVEVVKAVLGFVKVLVSCMPTKDLQNLLNEVVPSIIPWSSVSRHHFRSKVTVILEIIIRKCGFAAIGSVIPEKYKGFLKTVSENRNNKTSKETGTGDTETASADLRTSGPQKRRHNKLGHSREGDGLVEHKRRKRERKDDNNTLHSKVSRGGAPRGFEKVGNNESGRSGNRNFRGAISGQNGKRKPGDMHKKQQLEGKGKGKGLPASISHKRKKFGRNQQKK</sequence>
<dbReference type="Pfam" id="PF08161">
    <property type="entry name" value="RRP12_HEAT"/>
    <property type="match status" value="1"/>
</dbReference>
<evidence type="ECO:0000259" key="4">
    <source>
        <dbReference type="Pfam" id="PF25772"/>
    </source>
</evidence>
<reference evidence="5 6" key="1">
    <citation type="submission" date="2017-11" db="EMBL/GenBank/DDBJ databases">
        <title>De-novo sequencing of pomegranate (Punica granatum L.) genome.</title>
        <authorList>
            <person name="Akparov Z."/>
            <person name="Amiraslanov A."/>
            <person name="Hajiyeva S."/>
            <person name="Abbasov M."/>
            <person name="Kaur K."/>
            <person name="Hamwieh A."/>
            <person name="Solovyev V."/>
            <person name="Salamov A."/>
            <person name="Braich B."/>
            <person name="Kosarev P."/>
            <person name="Mahmoud A."/>
            <person name="Hajiyev E."/>
            <person name="Babayeva S."/>
            <person name="Izzatullayeva V."/>
            <person name="Mammadov A."/>
            <person name="Mammadov A."/>
            <person name="Sharifova S."/>
            <person name="Ojaghi J."/>
            <person name="Eynullazada K."/>
            <person name="Bayramov B."/>
            <person name="Abdulazimova A."/>
            <person name="Shahmuradov I."/>
        </authorList>
    </citation>
    <scope>NUCLEOTIDE SEQUENCE [LARGE SCALE GENOMIC DNA]</scope>
    <source>
        <strain evidence="6">cv. AG2017</strain>
        <tissue evidence="5">Leaf</tissue>
    </source>
</reference>
<feature type="compositionally biased region" description="Acidic residues" evidence="2">
    <location>
        <begin position="13"/>
        <end position="25"/>
    </location>
</feature>
<dbReference type="InterPro" id="IPR012978">
    <property type="entry name" value="HEAT_RRP12"/>
</dbReference>
<feature type="compositionally biased region" description="Basic and acidic residues" evidence="2">
    <location>
        <begin position="1086"/>
        <end position="1095"/>
    </location>
</feature>
<dbReference type="PANTHER" id="PTHR48412">
    <property type="entry name" value="ARM REPEAT SUPERFAMILY PROTEIN"/>
    <property type="match status" value="1"/>
</dbReference>
<dbReference type="InterPro" id="IPR057860">
    <property type="entry name" value="HEAT_RRP12_N"/>
</dbReference>
<evidence type="ECO:0000256" key="2">
    <source>
        <dbReference type="SAM" id="MobiDB-lite"/>
    </source>
</evidence>
<dbReference type="Proteomes" id="UP000233551">
    <property type="component" value="Unassembled WGS sequence"/>
</dbReference>
<accession>A0A2I0IFT1</accession>
<feature type="compositionally biased region" description="Basic residues" evidence="2">
    <location>
        <begin position="1175"/>
        <end position="1188"/>
    </location>
</feature>
<dbReference type="EMBL" id="PGOL01003125">
    <property type="protein sequence ID" value="PKI42849.1"/>
    <property type="molecule type" value="Genomic_DNA"/>
</dbReference>
<organism evidence="5 6">
    <name type="scientific">Punica granatum</name>
    <name type="common">Pomegranate</name>
    <dbReference type="NCBI Taxonomy" id="22663"/>
    <lineage>
        <taxon>Eukaryota</taxon>
        <taxon>Viridiplantae</taxon>
        <taxon>Streptophyta</taxon>
        <taxon>Embryophyta</taxon>
        <taxon>Tracheophyta</taxon>
        <taxon>Spermatophyta</taxon>
        <taxon>Magnoliopsida</taxon>
        <taxon>eudicotyledons</taxon>
        <taxon>Gunneridae</taxon>
        <taxon>Pentapetalae</taxon>
        <taxon>rosids</taxon>
        <taxon>malvids</taxon>
        <taxon>Myrtales</taxon>
        <taxon>Lythraceae</taxon>
        <taxon>Punica</taxon>
    </lineage>
</organism>
<feature type="compositionally biased region" description="Basic and acidic residues" evidence="2">
    <location>
        <begin position="1151"/>
        <end position="1165"/>
    </location>
</feature>
<feature type="region of interest" description="Disordered" evidence="2">
    <location>
        <begin position="1052"/>
        <end position="1188"/>
    </location>
</feature>
<dbReference type="AlphaFoldDB" id="A0A2I0IFT1"/>
<feature type="region of interest" description="Disordered" evidence="2">
    <location>
        <begin position="1"/>
        <end position="27"/>
    </location>
</feature>